<sequence>MNTRKGKEGRGPAGISHYEAGQCPDPRTPGPRAVGKVKQLPAEPTSDIQAQVIN</sequence>
<dbReference type="EMBL" id="JBFXLQ010000081">
    <property type="protein sequence ID" value="KAL2860894.1"/>
    <property type="molecule type" value="Genomic_DNA"/>
</dbReference>
<evidence type="ECO:0000256" key="1">
    <source>
        <dbReference type="SAM" id="MobiDB-lite"/>
    </source>
</evidence>
<feature type="region of interest" description="Disordered" evidence="1">
    <location>
        <begin position="1"/>
        <end position="54"/>
    </location>
</feature>
<protein>
    <submittedName>
        <fullName evidence="2">Uncharacterized protein</fullName>
    </submittedName>
</protein>
<dbReference type="GeneID" id="98145627"/>
<name>A0ABR4L9Q0_9EURO</name>
<evidence type="ECO:0000313" key="3">
    <source>
        <dbReference type="Proteomes" id="UP001610432"/>
    </source>
</evidence>
<accession>A0ABR4L9Q0</accession>
<gene>
    <name evidence="2" type="ORF">BJX67DRAFT_367749</name>
</gene>
<keyword evidence="3" id="KW-1185">Reference proteome</keyword>
<proteinExistence type="predicted"/>
<dbReference type="Proteomes" id="UP001610432">
    <property type="component" value="Unassembled WGS sequence"/>
</dbReference>
<organism evidence="2 3">
    <name type="scientific">Aspergillus lucknowensis</name>
    <dbReference type="NCBI Taxonomy" id="176173"/>
    <lineage>
        <taxon>Eukaryota</taxon>
        <taxon>Fungi</taxon>
        <taxon>Dikarya</taxon>
        <taxon>Ascomycota</taxon>
        <taxon>Pezizomycotina</taxon>
        <taxon>Eurotiomycetes</taxon>
        <taxon>Eurotiomycetidae</taxon>
        <taxon>Eurotiales</taxon>
        <taxon>Aspergillaceae</taxon>
        <taxon>Aspergillus</taxon>
        <taxon>Aspergillus subgen. Nidulantes</taxon>
    </lineage>
</organism>
<dbReference type="RefSeq" id="XP_070880788.1">
    <property type="nucleotide sequence ID" value="XM_071030555.1"/>
</dbReference>
<evidence type="ECO:0000313" key="2">
    <source>
        <dbReference type="EMBL" id="KAL2860894.1"/>
    </source>
</evidence>
<feature type="compositionally biased region" description="Basic and acidic residues" evidence="1">
    <location>
        <begin position="1"/>
        <end position="10"/>
    </location>
</feature>
<reference evidence="2 3" key="1">
    <citation type="submission" date="2024-07" db="EMBL/GenBank/DDBJ databases">
        <title>Section-level genome sequencing and comparative genomics of Aspergillus sections Usti and Cavernicolus.</title>
        <authorList>
            <consortium name="Lawrence Berkeley National Laboratory"/>
            <person name="Nybo J.L."/>
            <person name="Vesth T.C."/>
            <person name="Theobald S."/>
            <person name="Frisvad J.C."/>
            <person name="Larsen T.O."/>
            <person name="Kjaerboelling I."/>
            <person name="Rothschild-Mancinelli K."/>
            <person name="Lyhne E.K."/>
            <person name="Kogle M.E."/>
            <person name="Barry K."/>
            <person name="Clum A."/>
            <person name="Na H."/>
            <person name="Ledsgaard L."/>
            <person name="Lin J."/>
            <person name="Lipzen A."/>
            <person name="Kuo A."/>
            <person name="Riley R."/>
            <person name="Mondo S."/>
            <person name="Labutti K."/>
            <person name="Haridas S."/>
            <person name="Pangalinan J."/>
            <person name="Salamov A.A."/>
            <person name="Simmons B.A."/>
            <person name="Magnuson J.K."/>
            <person name="Chen J."/>
            <person name="Drula E."/>
            <person name="Henrissat B."/>
            <person name="Wiebenga A."/>
            <person name="Lubbers R.J."/>
            <person name="Gomes A.C."/>
            <person name="Macurrencykelacurrency M.R."/>
            <person name="Stajich J."/>
            <person name="Grigoriev I.V."/>
            <person name="Mortensen U.H."/>
            <person name="De Vries R.P."/>
            <person name="Baker S.E."/>
            <person name="Andersen M.R."/>
        </authorList>
    </citation>
    <scope>NUCLEOTIDE SEQUENCE [LARGE SCALE GENOMIC DNA]</scope>
    <source>
        <strain evidence="2 3">CBS 449.75</strain>
    </source>
</reference>
<comment type="caution">
    <text evidence="2">The sequence shown here is derived from an EMBL/GenBank/DDBJ whole genome shotgun (WGS) entry which is preliminary data.</text>
</comment>